<proteinExistence type="predicted"/>
<dbReference type="InParanoid" id="A0A0C3FUA1"/>
<reference evidence="2" key="2">
    <citation type="submission" date="2015-01" db="EMBL/GenBank/DDBJ databases">
        <title>Evolutionary Origins and Diversification of the Mycorrhizal Mutualists.</title>
        <authorList>
            <consortium name="DOE Joint Genome Institute"/>
            <consortium name="Mycorrhizal Genomics Consortium"/>
            <person name="Kohler A."/>
            <person name="Kuo A."/>
            <person name="Nagy L.G."/>
            <person name="Floudas D."/>
            <person name="Copeland A."/>
            <person name="Barry K.W."/>
            <person name="Cichocki N."/>
            <person name="Veneault-Fourrey C."/>
            <person name="LaButti K."/>
            <person name="Lindquist E.A."/>
            <person name="Lipzen A."/>
            <person name="Lundell T."/>
            <person name="Morin E."/>
            <person name="Murat C."/>
            <person name="Riley R."/>
            <person name="Ohm R."/>
            <person name="Sun H."/>
            <person name="Tunlid A."/>
            <person name="Henrissat B."/>
            <person name="Grigoriev I.V."/>
            <person name="Hibbett D.S."/>
            <person name="Martin F."/>
        </authorList>
    </citation>
    <scope>NUCLEOTIDE SEQUENCE [LARGE SCALE GENOMIC DNA]</scope>
    <source>
        <strain evidence="2">F 1598</strain>
    </source>
</reference>
<gene>
    <name evidence="1" type="ORF">PILCRDRAFT_3669</name>
</gene>
<reference evidence="1 2" key="1">
    <citation type="submission" date="2014-04" db="EMBL/GenBank/DDBJ databases">
        <authorList>
            <consortium name="DOE Joint Genome Institute"/>
            <person name="Kuo A."/>
            <person name="Tarkka M."/>
            <person name="Buscot F."/>
            <person name="Kohler A."/>
            <person name="Nagy L.G."/>
            <person name="Floudas D."/>
            <person name="Copeland A."/>
            <person name="Barry K.W."/>
            <person name="Cichocki N."/>
            <person name="Veneault-Fourrey C."/>
            <person name="LaButti K."/>
            <person name="Lindquist E.A."/>
            <person name="Lipzen A."/>
            <person name="Lundell T."/>
            <person name="Morin E."/>
            <person name="Murat C."/>
            <person name="Sun H."/>
            <person name="Tunlid A."/>
            <person name="Henrissat B."/>
            <person name="Grigoriev I.V."/>
            <person name="Hibbett D.S."/>
            <person name="Martin F."/>
            <person name="Nordberg H.P."/>
            <person name="Cantor M.N."/>
            <person name="Hua S.X."/>
        </authorList>
    </citation>
    <scope>NUCLEOTIDE SEQUENCE [LARGE SCALE GENOMIC DNA]</scope>
    <source>
        <strain evidence="1 2">F 1598</strain>
    </source>
</reference>
<keyword evidence="2" id="KW-1185">Reference proteome</keyword>
<dbReference type="AlphaFoldDB" id="A0A0C3FUA1"/>
<accession>A0A0C3FUA1</accession>
<dbReference type="EMBL" id="KN832978">
    <property type="protein sequence ID" value="KIM87960.1"/>
    <property type="molecule type" value="Genomic_DNA"/>
</dbReference>
<organism evidence="1 2">
    <name type="scientific">Piloderma croceum (strain F 1598)</name>
    <dbReference type="NCBI Taxonomy" id="765440"/>
    <lineage>
        <taxon>Eukaryota</taxon>
        <taxon>Fungi</taxon>
        <taxon>Dikarya</taxon>
        <taxon>Basidiomycota</taxon>
        <taxon>Agaricomycotina</taxon>
        <taxon>Agaricomycetes</taxon>
        <taxon>Agaricomycetidae</taxon>
        <taxon>Atheliales</taxon>
        <taxon>Atheliaceae</taxon>
        <taxon>Piloderma</taxon>
    </lineage>
</organism>
<dbReference type="HOGENOM" id="CLU_1555845_0_0_1"/>
<evidence type="ECO:0000313" key="1">
    <source>
        <dbReference type="EMBL" id="KIM87960.1"/>
    </source>
</evidence>
<dbReference type="Proteomes" id="UP000054166">
    <property type="component" value="Unassembled WGS sequence"/>
</dbReference>
<evidence type="ECO:0000313" key="2">
    <source>
        <dbReference type="Proteomes" id="UP000054166"/>
    </source>
</evidence>
<name>A0A0C3FUA1_PILCF</name>
<sequence length="172" mass="19682">MLSLSDRHLITTSERETIMVDSTTLTVMGINLISFASSSYAYKTEPAKALHVLHVGCWYEVEERYAINEALTYRSRLLIDNRPIYDEDATQRNDICDVSNEIVALNQMYNAFVLPNVVILKPISSTQDRTILPPTQPTHHMPKSQLLTRRFVPDGCTIDTSSFTKLQYYYVD</sequence>
<protein>
    <submittedName>
        <fullName evidence="1">Uncharacterized protein</fullName>
    </submittedName>
</protein>